<evidence type="ECO:0008006" key="3">
    <source>
        <dbReference type="Google" id="ProtNLM"/>
    </source>
</evidence>
<accession>A0A2R4XLW6</accession>
<dbReference type="Pfam" id="PF12974">
    <property type="entry name" value="Phosphonate-bd"/>
    <property type="match status" value="1"/>
</dbReference>
<dbReference type="PROSITE" id="PS51257">
    <property type="entry name" value="PROKAR_LIPOPROTEIN"/>
    <property type="match status" value="1"/>
</dbReference>
<organism evidence="1 2">
    <name type="scientific">Orrella marina</name>
    <dbReference type="NCBI Taxonomy" id="2163011"/>
    <lineage>
        <taxon>Bacteria</taxon>
        <taxon>Pseudomonadati</taxon>
        <taxon>Pseudomonadota</taxon>
        <taxon>Betaproteobacteria</taxon>
        <taxon>Burkholderiales</taxon>
        <taxon>Alcaligenaceae</taxon>
        <taxon>Orrella</taxon>
    </lineage>
</organism>
<proteinExistence type="predicted"/>
<dbReference type="Proteomes" id="UP000244571">
    <property type="component" value="Chromosome"/>
</dbReference>
<evidence type="ECO:0000313" key="1">
    <source>
        <dbReference type="EMBL" id="AWB34785.1"/>
    </source>
</evidence>
<evidence type="ECO:0000313" key="2">
    <source>
        <dbReference type="Proteomes" id="UP000244571"/>
    </source>
</evidence>
<dbReference type="EMBL" id="CP028901">
    <property type="protein sequence ID" value="AWB34785.1"/>
    <property type="molecule type" value="Genomic_DNA"/>
</dbReference>
<sequence>MMTAGRLRACVFWLILTVLFLSCFGQARAEDARSLTLGVFAYRPAEQMQRLWEPVAQFLENALGDHQVDLRVLNQEELALAIRNGELDLVFTNPTH</sequence>
<reference evidence="1 2" key="1">
    <citation type="submission" date="2018-04" db="EMBL/GenBank/DDBJ databases">
        <title>Bordetella sp. HZ20 isolated from seawater.</title>
        <authorList>
            <person name="Sun C."/>
        </authorList>
    </citation>
    <scope>NUCLEOTIDE SEQUENCE [LARGE SCALE GENOMIC DNA]</scope>
    <source>
        <strain evidence="1 2">HZ20</strain>
    </source>
</reference>
<dbReference type="AlphaFoldDB" id="A0A2R4XLW6"/>
<keyword evidence="2" id="KW-1185">Reference proteome</keyword>
<dbReference type="OrthoDB" id="9795133at2"/>
<dbReference type="Gene3D" id="3.40.190.10">
    <property type="entry name" value="Periplasmic binding protein-like II"/>
    <property type="match status" value="1"/>
</dbReference>
<protein>
    <recommendedName>
        <fullName evidence="3">Phosphate/phosphite/phosphonate ABC transporter substrate-binding protein</fullName>
    </recommendedName>
</protein>
<name>A0A2R4XLW6_9BURK</name>
<gene>
    <name evidence="1" type="ORF">DBV39_14815</name>
</gene>
<dbReference type="KEGG" id="boz:DBV39_14815"/>